<feature type="compositionally biased region" description="Gly residues" evidence="1">
    <location>
        <begin position="145"/>
        <end position="156"/>
    </location>
</feature>
<feature type="compositionally biased region" description="Polar residues" evidence="1">
    <location>
        <begin position="105"/>
        <end position="124"/>
    </location>
</feature>
<feature type="region of interest" description="Disordered" evidence="1">
    <location>
        <begin position="622"/>
        <end position="662"/>
    </location>
</feature>
<sequence length="688" mass="72525">MQGCTPNEQRWLSQGEVQEAITYFQFVTQRRSSSSQGAAKQQQQSSGQADQIPRELLDRLAQRPALSSHGYRRRSQETPSSLDSAALPQMTHRGVRRHSTEPLGANSSVNSSMNSDIHSASKGTDSVVAGKSHGAVLSARSSACTGGGSSSWGGGCSALSPQTSYQTGQSHLSCGGGASASQSQPFARMPESGGAVSSGSGEVCVSRSGVLPERDSFAEIILGPNSQGSQLSGRGSQDGRSRKTSQELLLEGVRTGWGPQLPYPLQPTAQQAPFQQQGPPPNGGCNVSVHTQGPATEGQAAVGAPLRSWVSDPSRCSGSSKKQNGGAGDGAIKAATTSTAAATTAGRAVSEQQRSPERGQVRRGGEKSLLDSVAALFGIGSGGPKARTDSPNKIRGSMLGFLAPLRPIMMPHTQHSKAATSQGGSRSCDSNTSGPDAVDVDAASGGRASTKRHQAFGDSPQGLDKLQQTVECGSQGQEIQQHTPLHQQHQQQQQQQEQQQQQQQQVTCHQRAGKEMQEDQQQQQQSREIASILMPEERQSNWRSPQASAAGMDSVARDSSLPGKNVGQLRRSASTLAPQPPPASSFPHRPRRSFVMEGKVRRSTAEYAQLTSDGRHTTVAGGATAAGGATQHTSAVRGVRQQEVQQPLARRASTGPMSSFVDMAMPSGLRTQALQQLEQRKMKPARSS</sequence>
<evidence type="ECO:0000313" key="3">
    <source>
        <dbReference type="Proteomes" id="UP000815325"/>
    </source>
</evidence>
<feature type="region of interest" description="Disordered" evidence="1">
    <location>
        <begin position="28"/>
        <end position="204"/>
    </location>
</feature>
<feature type="compositionally biased region" description="Polar residues" evidence="1">
    <location>
        <begin position="466"/>
        <end position="479"/>
    </location>
</feature>
<feature type="compositionally biased region" description="Basic and acidic residues" evidence="1">
    <location>
        <begin position="354"/>
        <end position="369"/>
    </location>
</feature>
<feature type="compositionally biased region" description="Low complexity" evidence="1">
    <location>
        <begin position="226"/>
        <end position="235"/>
    </location>
</feature>
<feature type="compositionally biased region" description="Polar residues" evidence="1">
    <location>
        <begin position="161"/>
        <end position="172"/>
    </location>
</feature>
<feature type="compositionally biased region" description="Low complexity" evidence="1">
    <location>
        <begin position="266"/>
        <end position="277"/>
    </location>
</feature>
<gene>
    <name evidence="2" type="ORF">DUNSADRAFT_16899</name>
</gene>
<feature type="compositionally biased region" description="Low complexity" evidence="1">
    <location>
        <begin position="32"/>
        <end position="49"/>
    </location>
</feature>
<feature type="compositionally biased region" description="Low complexity" evidence="1">
    <location>
        <begin position="334"/>
        <end position="345"/>
    </location>
</feature>
<organism evidence="2 3">
    <name type="scientific">Dunaliella salina</name>
    <name type="common">Green alga</name>
    <name type="synonym">Protococcus salinus</name>
    <dbReference type="NCBI Taxonomy" id="3046"/>
    <lineage>
        <taxon>Eukaryota</taxon>
        <taxon>Viridiplantae</taxon>
        <taxon>Chlorophyta</taxon>
        <taxon>core chlorophytes</taxon>
        <taxon>Chlorophyceae</taxon>
        <taxon>CS clade</taxon>
        <taxon>Chlamydomonadales</taxon>
        <taxon>Dunaliellaceae</taxon>
        <taxon>Dunaliella</taxon>
    </lineage>
</organism>
<keyword evidence="3" id="KW-1185">Reference proteome</keyword>
<feature type="region of interest" description="Disordered" evidence="1">
    <location>
        <begin position="413"/>
        <end position="600"/>
    </location>
</feature>
<feature type="compositionally biased region" description="Polar residues" evidence="1">
    <location>
        <begin position="416"/>
        <end position="434"/>
    </location>
</feature>
<reference evidence="2" key="1">
    <citation type="submission" date="2017-08" db="EMBL/GenBank/DDBJ databases">
        <authorList>
            <person name="Polle J.E."/>
            <person name="Barry K."/>
            <person name="Cushman J."/>
            <person name="Schmutz J."/>
            <person name="Tran D."/>
            <person name="Hathwaick L.T."/>
            <person name="Yim W.C."/>
            <person name="Jenkins J."/>
            <person name="Mckie-Krisberg Z.M."/>
            <person name="Prochnik S."/>
            <person name="Lindquist E."/>
            <person name="Dockter R.B."/>
            <person name="Adam C."/>
            <person name="Molina H."/>
            <person name="Bunkerborg J."/>
            <person name="Jin E."/>
            <person name="Buchheim M."/>
            <person name="Magnuson J."/>
        </authorList>
    </citation>
    <scope>NUCLEOTIDE SEQUENCE</scope>
    <source>
        <strain evidence="2">CCAP 19/18</strain>
    </source>
</reference>
<accession>A0ABQ7H978</accession>
<protein>
    <submittedName>
        <fullName evidence="2">Uncharacterized protein</fullName>
    </submittedName>
</protein>
<feature type="compositionally biased region" description="Low complexity" evidence="1">
    <location>
        <begin position="192"/>
        <end position="204"/>
    </location>
</feature>
<comment type="caution">
    <text evidence="2">The sequence shown here is derived from an EMBL/GenBank/DDBJ whole genome shotgun (WGS) entry which is preliminary data.</text>
</comment>
<feature type="region of interest" description="Disordered" evidence="1">
    <location>
        <begin position="216"/>
        <end position="397"/>
    </location>
</feature>
<proteinExistence type="predicted"/>
<evidence type="ECO:0000256" key="1">
    <source>
        <dbReference type="SAM" id="MobiDB-lite"/>
    </source>
</evidence>
<feature type="compositionally biased region" description="Polar residues" evidence="1">
    <location>
        <begin position="314"/>
        <end position="323"/>
    </location>
</feature>
<dbReference type="Proteomes" id="UP000815325">
    <property type="component" value="Unassembled WGS sequence"/>
</dbReference>
<name>A0ABQ7H978_DUNSA</name>
<feature type="compositionally biased region" description="Low complexity" evidence="1">
    <location>
        <begin position="480"/>
        <end position="505"/>
    </location>
</feature>
<evidence type="ECO:0000313" key="2">
    <source>
        <dbReference type="EMBL" id="KAF5843400.1"/>
    </source>
</evidence>
<dbReference type="EMBL" id="MU069443">
    <property type="protein sequence ID" value="KAF5843400.1"/>
    <property type="molecule type" value="Genomic_DNA"/>
</dbReference>
<feature type="compositionally biased region" description="Basic and acidic residues" evidence="1">
    <location>
        <begin position="52"/>
        <end position="61"/>
    </location>
</feature>